<feature type="compositionally biased region" description="Pro residues" evidence="1">
    <location>
        <begin position="414"/>
        <end position="428"/>
    </location>
</feature>
<feature type="region of interest" description="Disordered" evidence="1">
    <location>
        <begin position="292"/>
        <end position="322"/>
    </location>
</feature>
<accession>A0A6A4WS67</accession>
<comment type="caution">
    <text evidence="4">The sequence shown here is derived from an EMBL/GenBank/DDBJ whole genome shotgun (WGS) entry which is preliminary data.</text>
</comment>
<sequence length="727" mass="78832">MAALLSGHGALLAVLLMAMGASASDLGDYDMPTRAPGEVPTLLEDHHSREVAACRRRGNLYAFYEPLSRCMPLMETGGSPCPDKEVLVLNATSLEAQCMKLPCDVTHVLLPDGRCHTKEEFCDHAEDKELVLKETGYGTCDCPDLHVYWMEDDRCYAAYTRGPCGEGEYIVFREEVGVVCEDNPCPEEQVPWRGQCVPRTGHGCLDSKHGHLVLNPANLKYECTLRCPEGMVEVDLDCYDLYTRGPCPAGEYVVHVPGSQLGRCEENPCGEDGLVPWDDKCWQRGQYCATDLPPPPSTSSIGAASEKRRPQKREPVRLPDDDHLVILDRNDLLSTGPADGWVDSGPASQFSLFGSSAPSGFSEMSGPSGPSGPSGSSAPSGPSGPSMSQILERPPEGYQYGPETPKQPDMPKHMLPPPPQVPPGPAPPMRLGGSSDNSHLIDLPSPHFGPSLAQIAAFNSILPPPSQFEQSYGQNGPEPSPVPVSQSHEQTPPRPSFLPAPAHLSQSGGERMPPGHSVLPPPPQFTQQETFPSPPRAAPANTPTSPSSSGQPSAGRVPFLAHGYLPPPPSSGSLLAKRHTESGSLPQLRLSFPALRPFGSPADGPVRGRVRRSARLDKNDRFTELLQNNGFVSIDDDHPFNGNFDTLSAVQGLHINVNPLTYEVECSDAIGYYRTISFAHYKCRPGSRRDLLGECHHEGPDWTDYHPDRCPFGRRHNLLTGKCMRIS</sequence>
<dbReference type="EMBL" id="VIIS01000319">
    <property type="protein sequence ID" value="KAF0310326.1"/>
    <property type="molecule type" value="Genomic_DNA"/>
</dbReference>
<feature type="domain" description="DUF4789" evidence="3">
    <location>
        <begin position="126"/>
        <end position="195"/>
    </location>
</feature>
<feature type="region of interest" description="Disordered" evidence="1">
    <location>
        <begin position="463"/>
        <end position="582"/>
    </location>
</feature>
<dbReference type="InterPro" id="IPR031993">
    <property type="entry name" value="DUF4789"/>
</dbReference>
<evidence type="ECO:0000313" key="4">
    <source>
        <dbReference type="EMBL" id="KAF0310326.1"/>
    </source>
</evidence>
<feature type="signal peptide" evidence="2">
    <location>
        <begin position="1"/>
        <end position="23"/>
    </location>
</feature>
<dbReference type="Proteomes" id="UP000440578">
    <property type="component" value="Unassembled WGS sequence"/>
</dbReference>
<dbReference type="PANTHER" id="PTHR21177">
    <property type="entry name" value="IP06524P-RELATED"/>
    <property type="match status" value="1"/>
</dbReference>
<keyword evidence="2" id="KW-0732">Signal</keyword>
<feature type="compositionally biased region" description="Low complexity" evidence="1">
    <location>
        <begin position="358"/>
        <end position="388"/>
    </location>
</feature>
<dbReference type="PANTHER" id="PTHR21177:SF4">
    <property type="entry name" value="IP06524P"/>
    <property type="match status" value="1"/>
</dbReference>
<evidence type="ECO:0000259" key="3">
    <source>
        <dbReference type="Pfam" id="PF16033"/>
    </source>
</evidence>
<dbReference type="Pfam" id="PF16033">
    <property type="entry name" value="DUF4789"/>
    <property type="match status" value="2"/>
</dbReference>
<name>A0A6A4WS67_AMPAM</name>
<organism evidence="4 5">
    <name type="scientific">Amphibalanus amphitrite</name>
    <name type="common">Striped barnacle</name>
    <name type="synonym">Balanus amphitrite</name>
    <dbReference type="NCBI Taxonomy" id="1232801"/>
    <lineage>
        <taxon>Eukaryota</taxon>
        <taxon>Metazoa</taxon>
        <taxon>Ecdysozoa</taxon>
        <taxon>Arthropoda</taxon>
        <taxon>Crustacea</taxon>
        <taxon>Multicrustacea</taxon>
        <taxon>Cirripedia</taxon>
        <taxon>Thoracica</taxon>
        <taxon>Thoracicalcarea</taxon>
        <taxon>Balanomorpha</taxon>
        <taxon>Balanoidea</taxon>
        <taxon>Balanidae</taxon>
        <taxon>Amphibalaninae</taxon>
        <taxon>Amphibalanus</taxon>
    </lineage>
</organism>
<feature type="region of interest" description="Disordered" evidence="1">
    <location>
        <begin position="353"/>
        <end position="448"/>
    </location>
</feature>
<evidence type="ECO:0000256" key="1">
    <source>
        <dbReference type="SAM" id="MobiDB-lite"/>
    </source>
</evidence>
<gene>
    <name evidence="4" type="ORF">FJT64_018662</name>
</gene>
<evidence type="ECO:0000256" key="2">
    <source>
        <dbReference type="SAM" id="SignalP"/>
    </source>
</evidence>
<protein>
    <recommendedName>
        <fullName evidence="3">DUF4789 domain-containing protein</fullName>
    </recommendedName>
</protein>
<feature type="compositionally biased region" description="Low complexity" evidence="1">
    <location>
        <begin position="538"/>
        <end position="549"/>
    </location>
</feature>
<feature type="domain" description="DUF4789" evidence="3">
    <location>
        <begin position="227"/>
        <end position="283"/>
    </location>
</feature>
<reference evidence="4 5" key="1">
    <citation type="submission" date="2019-07" db="EMBL/GenBank/DDBJ databases">
        <title>Draft genome assembly of a fouling barnacle, Amphibalanus amphitrite (Darwin, 1854): The first reference genome for Thecostraca.</title>
        <authorList>
            <person name="Kim W."/>
        </authorList>
    </citation>
    <scope>NUCLEOTIDE SEQUENCE [LARGE SCALE GENOMIC DNA]</scope>
    <source>
        <strain evidence="4">SNU_AA5</strain>
        <tissue evidence="4">Soma without cirri and trophi</tissue>
    </source>
</reference>
<feature type="compositionally biased region" description="Basic and acidic residues" evidence="1">
    <location>
        <begin position="305"/>
        <end position="322"/>
    </location>
</feature>
<dbReference type="OrthoDB" id="6328618at2759"/>
<proteinExistence type="predicted"/>
<evidence type="ECO:0000313" key="5">
    <source>
        <dbReference type="Proteomes" id="UP000440578"/>
    </source>
</evidence>
<dbReference type="AlphaFoldDB" id="A0A6A4WS67"/>
<feature type="chain" id="PRO_5025486632" description="DUF4789 domain-containing protein" evidence="2">
    <location>
        <begin position="24"/>
        <end position="727"/>
    </location>
</feature>
<keyword evidence="5" id="KW-1185">Reference proteome</keyword>